<proteinExistence type="predicted"/>
<sequence length="560" mass="61548">MSRQQLLGVAPKATINLLKVARKHLTGCNPSEFMSSVRQAAKCIDINKRAFSLEHKGKGFDRDVIEGKSKLNEVLGDFGRVFVGRMEEFREKGGLGGGDVVEVGREIEVMEYGSMDDPPTSSSSTSASTYSRGKILGLGVGVDLWGLSVLGGPRPEDGGEDDDKEIEEYFNGQALRARDQRKAMLAAVVGYERAIGFKNMLHEMGRKQAPQSGTSPSVSAKAGDACNELGSICLRGILDYKRMGKPVPPRLTSSARFWMDRARGRFKGKPECREAEVSVMCNVAMLLRSEEMLTEAVDVLREAHGVLEVRENGVICWDGVSEATAGAYLEMGVRMRREVAGRGGEDEGGIFRQKNIKKKEEREVLDPMEKALDIYTRLGNEAQVAATNYQLGIFYGLVWTRQGDEAKAGDRLRRAFGHLENARGYYGKKMGEEKTAVQVILDLSNLFSSMGASNLETLTKSVECVLNTLPSFSPESVAMAQERGVKTFNAWAKEMEELAVKVEEKLLTVTLALARIEKTKWKDVYGIVLKGSLKRKRDGKGGATKAIHATLEELQGKLKA</sequence>
<accession>A0A9W7GCX6</accession>
<dbReference type="AlphaFoldDB" id="A0A9W7GCX6"/>
<evidence type="ECO:0000313" key="1">
    <source>
        <dbReference type="EMBL" id="GMI41869.1"/>
    </source>
</evidence>
<gene>
    <name evidence="1" type="ORF">TrCOL_g332</name>
</gene>
<name>A0A9W7GCX6_9STRA</name>
<comment type="caution">
    <text evidence="1">The sequence shown here is derived from an EMBL/GenBank/DDBJ whole genome shotgun (WGS) entry which is preliminary data.</text>
</comment>
<reference evidence="2" key="1">
    <citation type="journal article" date="2023" name="Commun. Biol.">
        <title>Genome analysis of Parmales, the sister group of diatoms, reveals the evolutionary specialization of diatoms from phago-mixotrophs to photoautotrophs.</title>
        <authorList>
            <person name="Ban H."/>
            <person name="Sato S."/>
            <person name="Yoshikawa S."/>
            <person name="Yamada K."/>
            <person name="Nakamura Y."/>
            <person name="Ichinomiya M."/>
            <person name="Sato N."/>
            <person name="Blanc-Mathieu R."/>
            <person name="Endo H."/>
            <person name="Kuwata A."/>
            <person name="Ogata H."/>
        </authorList>
    </citation>
    <scope>NUCLEOTIDE SEQUENCE [LARGE SCALE GENOMIC DNA]</scope>
</reference>
<dbReference type="PANTHER" id="PTHR15000:SF1">
    <property type="entry name" value="ERYTHROID DIFFERENTIATION-RELATED FACTOR 1"/>
    <property type="match status" value="1"/>
</dbReference>
<dbReference type="PANTHER" id="PTHR15000">
    <property type="entry name" value="ERYTHROID DIFFERENTIATION-RELATED FACTOR 1"/>
    <property type="match status" value="1"/>
</dbReference>
<keyword evidence="2" id="KW-1185">Reference proteome</keyword>
<dbReference type="EMBL" id="BRYA01000159">
    <property type="protein sequence ID" value="GMI41869.1"/>
    <property type="molecule type" value="Genomic_DNA"/>
</dbReference>
<organism evidence="1 2">
    <name type="scientific">Triparma columacea</name>
    <dbReference type="NCBI Taxonomy" id="722753"/>
    <lineage>
        <taxon>Eukaryota</taxon>
        <taxon>Sar</taxon>
        <taxon>Stramenopiles</taxon>
        <taxon>Ochrophyta</taxon>
        <taxon>Bolidophyceae</taxon>
        <taxon>Parmales</taxon>
        <taxon>Triparmaceae</taxon>
        <taxon>Triparma</taxon>
    </lineage>
</organism>
<dbReference type="GO" id="GO:0045893">
    <property type="term" value="P:positive regulation of DNA-templated transcription"/>
    <property type="evidence" value="ECO:0007669"/>
    <property type="project" value="TreeGrafter"/>
</dbReference>
<evidence type="ECO:0000313" key="2">
    <source>
        <dbReference type="Proteomes" id="UP001165065"/>
    </source>
</evidence>
<dbReference type="OrthoDB" id="46207at2759"/>
<dbReference type="Proteomes" id="UP001165065">
    <property type="component" value="Unassembled WGS sequence"/>
</dbReference>
<protein>
    <submittedName>
        <fullName evidence="1">Uncharacterized protein</fullName>
    </submittedName>
</protein>